<keyword evidence="1" id="KW-0472">Membrane</keyword>
<dbReference type="AlphaFoldDB" id="A0A6A7C335"/>
<feature type="transmembrane region" description="Helical" evidence="1">
    <location>
        <begin position="85"/>
        <end position="104"/>
    </location>
</feature>
<gene>
    <name evidence="2" type="ORF">K470DRAFT_34657</name>
</gene>
<reference evidence="2" key="1">
    <citation type="journal article" date="2020" name="Stud. Mycol.">
        <title>101 Dothideomycetes genomes: a test case for predicting lifestyles and emergence of pathogens.</title>
        <authorList>
            <person name="Haridas S."/>
            <person name="Albert R."/>
            <person name="Binder M."/>
            <person name="Bloem J."/>
            <person name="Labutti K."/>
            <person name="Salamov A."/>
            <person name="Andreopoulos B."/>
            <person name="Baker S."/>
            <person name="Barry K."/>
            <person name="Bills G."/>
            <person name="Bluhm B."/>
            <person name="Cannon C."/>
            <person name="Castanera R."/>
            <person name="Culley D."/>
            <person name="Daum C."/>
            <person name="Ezra D."/>
            <person name="Gonzalez J."/>
            <person name="Henrissat B."/>
            <person name="Kuo A."/>
            <person name="Liang C."/>
            <person name="Lipzen A."/>
            <person name="Lutzoni F."/>
            <person name="Magnuson J."/>
            <person name="Mondo S."/>
            <person name="Nolan M."/>
            <person name="Ohm R."/>
            <person name="Pangilinan J."/>
            <person name="Park H.-J."/>
            <person name="Ramirez L."/>
            <person name="Alfaro M."/>
            <person name="Sun H."/>
            <person name="Tritt A."/>
            <person name="Yoshinaga Y."/>
            <person name="Zwiers L.-H."/>
            <person name="Turgeon B."/>
            <person name="Goodwin S."/>
            <person name="Spatafora J."/>
            <person name="Crous P."/>
            <person name="Grigoriev I."/>
        </authorList>
    </citation>
    <scope>NUCLEOTIDE SEQUENCE</scope>
    <source>
        <strain evidence="2">CBS 480.64</strain>
    </source>
</reference>
<evidence type="ECO:0000313" key="2">
    <source>
        <dbReference type="EMBL" id="KAF2861662.1"/>
    </source>
</evidence>
<keyword evidence="1" id="KW-0812">Transmembrane</keyword>
<evidence type="ECO:0000313" key="3">
    <source>
        <dbReference type="Proteomes" id="UP000799421"/>
    </source>
</evidence>
<dbReference type="EMBL" id="MU005971">
    <property type="protein sequence ID" value="KAF2861662.1"/>
    <property type="molecule type" value="Genomic_DNA"/>
</dbReference>
<keyword evidence="3" id="KW-1185">Reference proteome</keyword>
<evidence type="ECO:0000256" key="1">
    <source>
        <dbReference type="SAM" id="Phobius"/>
    </source>
</evidence>
<sequence>MWFTTQPAEWHIRTQNPHRASTNFQPLESLLGGRKPLSSFPPTVGVGCGGLQSNGERHPVFPFGHGLTCPRCRLMWRDNTGMRKGAAFIVYCCVGGRLLGGWLWDGVRITRGVE</sequence>
<keyword evidence="1" id="KW-1133">Transmembrane helix</keyword>
<accession>A0A6A7C335</accession>
<dbReference type="Proteomes" id="UP000799421">
    <property type="component" value="Unassembled WGS sequence"/>
</dbReference>
<name>A0A6A7C335_9PEZI</name>
<organism evidence="2 3">
    <name type="scientific">Piedraia hortae CBS 480.64</name>
    <dbReference type="NCBI Taxonomy" id="1314780"/>
    <lineage>
        <taxon>Eukaryota</taxon>
        <taxon>Fungi</taxon>
        <taxon>Dikarya</taxon>
        <taxon>Ascomycota</taxon>
        <taxon>Pezizomycotina</taxon>
        <taxon>Dothideomycetes</taxon>
        <taxon>Dothideomycetidae</taxon>
        <taxon>Capnodiales</taxon>
        <taxon>Piedraiaceae</taxon>
        <taxon>Piedraia</taxon>
    </lineage>
</organism>
<protein>
    <submittedName>
        <fullName evidence="2">Uncharacterized protein</fullName>
    </submittedName>
</protein>
<proteinExistence type="predicted"/>